<feature type="domain" description="GST N-terminal" evidence="1">
    <location>
        <begin position="6"/>
        <end position="89"/>
    </location>
</feature>
<organism evidence="4">
    <name type="scientific">Naegleria gruberi</name>
    <name type="common">Amoeba</name>
    <dbReference type="NCBI Taxonomy" id="5762"/>
    <lineage>
        <taxon>Eukaryota</taxon>
        <taxon>Discoba</taxon>
        <taxon>Heterolobosea</taxon>
        <taxon>Tetramitia</taxon>
        <taxon>Eutetramitia</taxon>
        <taxon>Vahlkampfiidae</taxon>
        <taxon>Naegleria</taxon>
    </lineage>
</organism>
<dbReference type="InParanoid" id="D2VWS7"/>
<dbReference type="InterPro" id="IPR010987">
    <property type="entry name" value="Glutathione-S-Trfase_C-like"/>
</dbReference>
<dbReference type="Gene3D" id="3.40.30.10">
    <property type="entry name" value="Glutaredoxin"/>
    <property type="match status" value="1"/>
</dbReference>
<dbReference type="VEuPathDB" id="AmoebaDB:NAEGRDRAFT_73488"/>
<dbReference type="InterPro" id="IPR004045">
    <property type="entry name" value="Glutathione_S-Trfase_N"/>
</dbReference>
<dbReference type="PANTHER" id="PTHR42673">
    <property type="entry name" value="MALEYLACETOACETATE ISOMERASE"/>
    <property type="match status" value="1"/>
</dbReference>
<feature type="domain" description="GST C-terminal" evidence="2">
    <location>
        <begin position="96"/>
        <end position="223"/>
    </location>
</feature>
<evidence type="ECO:0000259" key="1">
    <source>
        <dbReference type="PROSITE" id="PS50404"/>
    </source>
</evidence>
<evidence type="ECO:0000313" key="4">
    <source>
        <dbReference type="Proteomes" id="UP000006671"/>
    </source>
</evidence>
<dbReference type="eggNOG" id="KOG0868">
    <property type="taxonomic scope" value="Eukaryota"/>
</dbReference>
<dbReference type="AlphaFoldDB" id="D2VWS7"/>
<gene>
    <name evidence="3" type="ORF">NAEGRDRAFT_73488</name>
</gene>
<dbReference type="GO" id="GO:0006559">
    <property type="term" value="P:L-phenylalanine catabolic process"/>
    <property type="evidence" value="ECO:0007669"/>
    <property type="project" value="TreeGrafter"/>
</dbReference>
<accession>D2VWS7</accession>
<proteinExistence type="predicted"/>
<dbReference type="GO" id="GO:0016034">
    <property type="term" value="F:maleylacetoacetate isomerase activity"/>
    <property type="evidence" value="ECO:0007669"/>
    <property type="project" value="TreeGrafter"/>
</dbReference>
<evidence type="ECO:0000313" key="3">
    <source>
        <dbReference type="EMBL" id="EFC38745.1"/>
    </source>
</evidence>
<dbReference type="PROSITE" id="PS50404">
    <property type="entry name" value="GST_NTER"/>
    <property type="match status" value="1"/>
</dbReference>
<dbReference type="Proteomes" id="UP000006671">
    <property type="component" value="Unassembled WGS sequence"/>
</dbReference>
<dbReference type="PROSITE" id="PS50405">
    <property type="entry name" value="GST_CTER"/>
    <property type="match status" value="1"/>
</dbReference>
<dbReference type="OrthoDB" id="202840at2759"/>
<evidence type="ECO:0000259" key="2">
    <source>
        <dbReference type="PROSITE" id="PS50405"/>
    </source>
</evidence>
<reference evidence="3 4" key="1">
    <citation type="journal article" date="2010" name="Cell">
        <title>The genome of Naegleria gruberi illuminates early eukaryotic versatility.</title>
        <authorList>
            <person name="Fritz-Laylin L.K."/>
            <person name="Prochnik S.E."/>
            <person name="Ginger M.L."/>
            <person name="Dacks J.B."/>
            <person name="Carpenter M.L."/>
            <person name="Field M.C."/>
            <person name="Kuo A."/>
            <person name="Paredez A."/>
            <person name="Chapman J."/>
            <person name="Pham J."/>
            <person name="Shu S."/>
            <person name="Neupane R."/>
            <person name="Cipriano M."/>
            <person name="Mancuso J."/>
            <person name="Tu H."/>
            <person name="Salamov A."/>
            <person name="Lindquist E."/>
            <person name="Shapiro H."/>
            <person name="Lucas S."/>
            <person name="Grigoriev I.V."/>
            <person name="Cande W.Z."/>
            <person name="Fulton C."/>
            <person name="Rokhsar D.S."/>
            <person name="Dawson S.C."/>
        </authorList>
    </citation>
    <scope>NUCLEOTIDE SEQUENCE [LARGE SCALE GENOMIC DNA]</scope>
    <source>
        <strain evidence="3 4">NEG-M</strain>
    </source>
</reference>
<dbReference type="GeneID" id="8858386"/>
<dbReference type="OMA" id="RMDCDLS"/>
<name>D2VWS7_NAEGR</name>
<dbReference type="PANTHER" id="PTHR42673:SF4">
    <property type="entry name" value="MALEYLACETOACETATE ISOMERASE"/>
    <property type="match status" value="1"/>
</dbReference>
<dbReference type="InterPro" id="IPR036249">
    <property type="entry name" value="Thioredoxin-like_sf"/>
</dbReference>
<dbReference type="EMBL" id="GG738905">
    <property type="protein sequence ID" value="EFC38745.1"/>
    <property type="molecule type" value="Genomic_DNA"/>
</dbReference>
<sequence>MSQQQELITLHSFKPSSSSWRVRAALHHKQLWEKTTIHEVSLLEKDNEKEEYRKVNPMGQVPCLEINGQTLTQSIPIIEYLDVEFPQEGGDLIPKDHLLAFKVRQIAEIINSGIQPMHNGKAIRMLPEEKRTEWMEFWIRNGLTVIEKILAENYPTQLNDDEYKFCVPQYGKLSLADICLVPQVFVAKTRTSIKVDTEFPITNKVYSNLIQMDAFAKTHPQAK</sequence>
<keyword evidence="4" id="KW-1185">Reference proteome</keyword>
<dbReference type="RefSeq" id="XP_002671489.1">
    <property type="nucleotide sequence ID" value="XM_002671443.1"/>
</dbReference>
<protein>
    <submittedName>
        <fullName evidence="3">Predicted protein</fullName>
    </submittedName>
</protein>
<dbReference type="SUPFAM" id="SSF52833">
    <property type="entry name" value="Thioredoxin-like"/>
    <property type="match status" value="1"/>
</dbReference>
<dbReference type="SFLD" id="SFLDS00019">
    <property type="entry name" value="Glutathione_Transferase_(cytos"/>
    <property type="match status" value="1"/>
</dbReference>
<dbReference type="KEGG" id="ngr:NAEGRDRAFT_73488"/>
<dbReference type="InterPro" id="IPR040079">
    <property type="entry name" value="Glutathione_S-Trfase"/>
</dbReference>
<dbReference type="STRING" id="5762.D2VWS7"/>
<dbReference type="SFLD" id="SFLDG00358">
    <property type="entry name" value="Main_(cytGST)"/>
    <property type="match status" value="1"/>
</dbReference>
<dbReference type="Pfam" id="PF13409">
    <property type="entry name" value="GST_N_2"/>
    <property type="match status" value="1"/>
</dbReference>
<dbReference type="GO" id="GO:0006749">
    <property type="term" value="P:glutathione metabolic process"/>
    <property type="evidence" value="ECO:0007669"/>
    <property type="project" value="TreeGrafter"/>
</dbReference>
<dbReference type="Gene3D" id="1.20.1050.10">
    <property type="match status" value="1"/>
</dbReference>
<dbReference type="SUPFAM" id="SSF47616">
    <property type="entry name" value="GST C-terminal domain-like"/>
    <property type="match status" value="1"/>
</dbReference>
<dbReference type="InterPro" id="IPR036282">
    <property type="entry name" value="Glutathione-S-Trfase_C_sf"/>
</dbReference>
<dbReference type="GO" id="GO:0004364">
    <property type="term" value="F:glutathione transferase activity"/>
    <property type="evidence" value="ECO:0007669"/>
    <property type="project" value="TreeGrafter"/>
</dbReference>